<comment type="caution">
    <text evidence="15">The sequence shown here is derived from an EMBL/GenBank/DDBJ whole genome shotgun (WGS) entry which is preliminary data.</text>
</comment>
<evidence type="ECO:0000313" key="16">
    <source>
        <dbReference type="Proteomes" id="UP001168883"/>
    </source>
</evidence>
<evidence type="ECO:0000256" key="2">
    <source>
        <dbReference type="ARBA" id="ARBA00004651"/>
    </source>
</evidence>
<dbReference type="CDD" id="cd00075">
    <property type="entry name" value="HATPase"/>
    <property type="match status" value="1"/>
</dbReference>
<evidence type="ECO:0000256" key="3">
    <source>
        <dbReference type="ARBA" id="ARBA00012438"/>
    </source>
</evidence>
<dbReference type="Pfam" id="PF00672">
    <property type="entry name" value="HAMP"/>
    <property type="match status" value="1"/>
</dbReference>
<evidence type="ECO:0000259" key="13">
    <source>
        <dbReference type="PROSITE" id="PS50109"/>
    </source>
</evidence>
<dbReference type="SMART" id="SM00388">
    <property type="entry name" value="HisKA"/>
    <property type="match status" value="1"/>
</dbReference>
<feature type="domain" description="Histidine kinase" evidence="13">
    <location>
        <begin position="224"/>
        <end position="445"/>
    </location>
</feature>
<name>A0ABT8VD12_9BACL</name>
<keyword evidence="16" id="KW-1185">Reference proteome</keyword>
<gene>
    <name evidence="15" type="ORF">Q3C12_17850</name>
</gene>
<dbReference type="InterPro" id="IPR036097">
    <property type="entry name" value="HisK_dim/P_sf"/>
</dbReference>
<evidence type="ECO:0000256" key="11">
    <source>
        <dbReference type="ARBA" id="ARBA00023136"/>
    </source>
</evidence>
<keyword evidence="6" id="KW-0808">Transferase</keyword>
<dbReference type="InterPro" id="IPR005467">
    <property type="entry name" value="His_kinase_dom"/>
</dbReference>
<dbReference type="GO" id="GO:0016301">
    <property type="term" value="F:kinase activity"/>
    <property type="evidence" value="ECO:0007669"/>
    <property type="project" value="UniProtKB-KW"/>
</dbReference>
<dbReference type="Pfam" id="PF02518">
    <property type="entry name" value="HATPase_c"/>
    <property type="match status" value="1"/>
</dbReference>
<dbReference type="PROSITE" id="PS50109">
    <property type="entry name" value="HIS_KIN"/>
    <property type="match status" value="1"/>
</dbReference>
<evidence type="ECO:0000256" key="9">
    <source>
        <dbReference type="ARBA" id="ARBA00022840"/>
    </source>
</evidence>
<dbReference type="SUPFAM" id="SSF55874">
    <property type="entry name" value="ATPase domain of HSP90 chaperone/DNA topoisomerase II/histidine kinase"/>
    <property type="match status" value="1"/>
</dbReference>
<sequence>MKIRTKLMLSMSILIAFILLCLFFVTHVQFYIVRDLAYAEQKAAFEALRDEFEQYYTDHKASWRGVQDYPFANSRHFAEIALFENGNEMYRKGRLSPEIMRDEAFSLILHANDRKIGRLFVMNERQYKTYEFKAMWYGIFPSITRVALLFTCIAALVTISLLSWRLTAPIRKIIQGIDAIKMGKPHPALPVHRKDEFGAISRALHEMNESLEKMERSRKQLLSDVAHELKTPLMIIQGELELAQDTGLALPPEKLSSLHDEVLRLSRLVHDVLHLSRLEAGGMTLRPASENIVAILEGLIEKAQFLAEEKHIRISMHPSKETIAVPVEKHRILQALYNIVINAIHYTERGGQVQIRVEQVYQPDRRMDYVRITIEDNGVGIPEEDLPHIFNRFYRADHSRTRSNGGTGLGLAIAQQNILLHQGWIEVQSKAGKGTAFAVFLPAASGDFVGSGRGL</sequence>
<dbReference type="SMART" id="SM00304">
    <property type="entry name" value="HAMP"/>
    <property type="match status" value="1"/>
</dbReference>
<keyword evidence="10" id="KW-0902">Two-component regulatory system</keyword>
<dbReference type="InterPro" id="IPR003661">
    <property type="entry name" value="HisK_dim/P_dom"/>
</dbReference>
<dbReference type="InterPro" id="IPR003660">
    <property type="entry name" value="HAMP_dom"/>
</dbReference>
<keyword evidence="12" id="KW-0812">Transmembrane</keyword>
<dbReference type="SMART" id="SM00387">
    <property type="entry name" value="HATPase_c"/>
    <property type="match status" value="1"/>
</dbReference>
<keyword evidence="9" id="KW-0067">ATP-binding</keyword>
<evidence type="ECO:0000256" key="8">
    <source>
        <dbReference type="ARBA" id="ARBA00022777"/>
    </source>
</evidence>
<dbReference type="Gene3D" id="3.30.565.10">
    <property type="entry name" value="Histidine kinase-like ATPase, C-terminal domain"/>
    <property type="match status" value="1"/>
</dbReference>
<dbReference type="PANTHER" id="PTHR43547">
    <property type="entry name" value="TWO-COMPONENT HISTIDINE KINASE"/>
    <property type="match status" value="1"/>
</dbReference>
<keyword evidence="12" id="KW-1133">Transmembrane helix</keyword>
<keyword evidence="8 15" id="KW-0418">Kinase</keyword>
<evidence type="ECO:0000256" key="4">
    <source>
        <dbReference type="ARBA" id="ARBA00022475"/>
    </source>
</evidence>
<keyword evidence="7" id="KW-0547">Nucleotide-binding</keyword>
<dbReference type="Proteomes" id="UP001168883">
    <property type="component" value="Unassembled WGS sequence"/>
</dbReference>
<keyword evidence="11 12" id="KW-0472">Membrane</keyword>
<evidence type="ECO:0000256" key="6">
    <source>
        <dbReference type="ARBA" id="ARBA00022679"/>
    </source>
</evidence>
<dbReference type="CDD" id="cd00082">
    <property type="entry name" value="HisKA"/>
    <property type="match status" value="1"/>
</dbReference>
<dbReference type="PRINTS" id="PR00344">
    <property type="entry name" value="BCTRLSENSOR"/>
</dbReference>
<feature type="transmembrane region" description="Helical" evidence="12">
    <location>
        <begin position="135"/>
        <end position="162"/>
    </location>
</feature>
<evidence type="ECO:0000256" key="1">
    <source>
        <dbReference type="ARBA" id="ARBA00000085"/>
    </source>
</evidence>
<comment type="subcellular location">
    <subcellularLocation>
        <location evidence="2">Cell membrane</location>
        <topology evidence="2">Multi-pass membrane protein</topology>
    </subcellularLocation>
</comment>
<comment type="catalytic activity">
    <reaction evidence="1">
        <text>ATP + protein L-histidine = ADP + protein N-phospho-L-histidine.</text>
        <dbReference type="EC" id="2.7.13.3"/>
    </reaction>
</comment>
<dbReference type="PANTHER" id="PTHR43547:SF2">
    <property type="entry name" value="HYBRID SIGNAL TRANSDUCTION HISTIDINE KINASE C"/>
    <property type="match status" value="1"/>
</dbReference>
<dbReference type="SUPFAM" id="SSF47384">
    <property type="entry name" value="Homodimeric domain of signal transducing histidine kinase"/>
    <property type="match status" value="1"/>
</dbReference>
<dbReference type="InterPro" id="IPR004358">
    <property type="entry name" value="Sig_transdc_His_kin-like_C"/>
</dbReference>
<feature type="domain" description="HAMP" evidence="14">
    <location>
        <begin position="164"/>
        <end position="216"/>
    </location>
</feature>
<accession>A0ABT8VD12</accession>
<keyword evidence="4" id="KW-1003">Cell membrane</keyword>
<dbReference type="Pfam" id="PF00512">
    <property type="entry name" value="HisKA"/>
    <property type="match status" value="1"/>
</dbReference>
<evidence type="ECO:0000256" key="5">
    <source>
        <dbReference type="ARBA" id="ARBA00022553"/>
    </source>
</evidence>
<dbReference type="InterPro" id="IPR036890">
    <property type="entry name" value="HATPase_C_sf"/>
</dbReference>
<evidence type="ECO:0000259" key="14">
    <source>
        <dbReference type="PROSITE" id="PS50885"/>
    </source>
</evidence>
<dbReference type="CDD" id="cd06225">
    <property type="entry name" value="HAMP"/>
    <property type="match status" value="1"/>
</dbReference>
<evidence type="ECO:0000313" key="15">
    <source>
        <dbReference type="EMBL" id="MDO3678875.1"/>
    </source>
</evidence>
<protein>
    <recommendedName>
        <fullName evidence="3">histidine kinase</fullName>
        <ecNumber evidence="3">2.7.13.3</ecNumber>
    </recommendedName>
</protein>
<dbReference type="RefSeq" id="WP_302879083.1">
    <property type="nucleotide sequence ID" value="NZ_JAUMKJ010000021.1"/>
</dbReference>
<evidence type="ECO:0000256" key="10">
    <source>
        <dbReference type="ARBA" id="ARBA00023012"/>
    </source>
</evidence>
<organism evidence="15 16">
    <name type="scientific">Paenibacillus ehimensis</name>
    <dbReference type="NCBI Taxonomy" id="79264"/>
    <lineage>
        <taxon>Bacteria</taxon>
        <taxon>Bacillati</taxon>
        <taxon>Bacillota</taxon>
        <taxon>Bacilli</taxon>
        <taxon>Bacillales</taxon>
        <taxon>Paenibacillaceae</taxon>
        <taxon>Paenibacillus</taxon>
    </lineage>
</organism>
<dbReference type="EMBL" id="JAUMKJ010000021">
    <property type="protein sequence ID" value="MDO3678875.1"/>
    <property type="molecule type" value="Genomic_DNA"/>
</dbReference>
<keyword evidence="5" id="KW-0597">Phosphoprotein</keyword>
<evidence type="ECO:0000256" key="12">
    <source>
        <dbReference type="SAM" id="Phobius"/>
    </source>
</evidence>
<dbReference type="PROSITE" id="PS50885">
    <property type="entry name" value="HAMP"/>
    <property type="match status" value="1"/>
</dbReference>
<evidence type="ECO:0000256" key="7">
    <source>
        <dbReference type="ARBA" id="ARBA00022741"/>
    </source>
</evidence>
<dbReference type="Gene3D" id="1.10.287.130">
    <property type="match status" value="1"/>
</dbReference>
<dbReference type="SUPFAM" id="SSF158472">
    <property type="entry name" value="HAMP domain-like"/>
    <property type="match status" value="1"/>
</dbReference>
<reference evidence="15" key="1">
    <citation type="submission" date="2023-07" db="EMBL/GenBank/DDBJ databases">
        <authorList>
            <person name="Aktuganov G."/>
            <person name="Boyko T."/>
            <person name="Delegan Y."/>
            <person name="Galimzianova N."/>
            <person name="Gilvanova E."/>
            <person name="Korobov V."/>
            <person name="Kuzmina L."/>
            <person name="Melentiev A."/>
            <person name="Milman P."/>
            <person name="Ryabova A."/>
            <person name="Stupak E."/>
            <person name="Yasakov T."/>
            <person name="Zharikova N."/>
            <person name="Zhurenko E."/>
        </authorList>
    </citation>
    <scope>NUCLEOTIDE SEQUENCE</scope>
    <source>
        <strain evidence="15">IB-739</strain>
    </source>
</reference>
<dbReference type="Gene3D" id="6.10.340.10">
    <property type="match status" value="1"/>
</dbReference>
<proteinExistence type="predicted"/>
<dbReference type="EC" id="2.7.13.3" evidence="3"/>
<dbReference type="InterPro" id="IPR003594">
    <property type="entry name" value="HATPase_dom"/>
</dbReference>